<reference evidence="1 2" key="1">
    <citation type="submission" date="2017-10" db="EMBL/GenBank/DDBJ databases">
        <title>Draft genome of two endophytic bacteria isolated from 'guarana' Paullinia cupana (Mart.) Ducke.</title>
        <authorList>
            <person name="Siqueira K.A."/>
            <person name="Liotti R.G."/>
            <person name="Mendes T.A."/>
            <person name="Soares M.A."/>
        </authorList>
    </citation>
    <scope>NUCLEOTIDE SEQUENCE [LARGE SCALE GENOMIC DNA]</scope>
    <source>
        <strain evidence="1 2">342</strain>
    </source>
</reference>
<dbReference type="AlphaFoldDB" id="A0A2S9IGH7"/>
<dbReference type="EMBL" id="PDET01000002">
    <property type="protein sequence ID" value="PRD16895.1"/>
    <property type="molecule type" value="Genomic_DNA"/>
</dbReference>
<comment type="caution">
    <text evidence="1">The sequence shown here is derived from an EMBL/GenBank/DDBJ whole genome shotgun (WGS) entry which is preliminary data.</text>
</comment>
<proteinExistence type="predicted"/>
<organism evidence="1 2">
    <name type="scientific">Pantoea coffeiphila</name>
    <dbReference type="NCBI Taxonomy" id="1465635"/>
    <lineage>
        <taxon>Bacteria</taxon>
        <taxon>Pseudomonadati</taxon>
        <taxon>Pseudomonadota</taxon>
        <taxon>Gammaproteobacteria</taxon>
        <taxon>Enterobacterales</taxon>
        <taxon>Erwiniaceae</taxon>
        <taxon>Pantoea</taxon>
    </lineage>
</organism>
<dbReference type="Proteomes" id="UP000239181">
    <property type="component" value="Unassembled WGS sequence"/>
</dbReference>
<keyword evidence="2" id="KW-1185">Reference proteome</keyword>
<evidence type="ECO:0000313" key="2">
    <source>
        <dbReference type="Proteomes" id="UP000239181"/>
    </source>
</evidence>
<evidence type="ECO:0000313" key="1">
    <source>
        <dbReference type="EMBL" id="PRD16895.1"/>
    </source>
</evidence>
<protein>
    <submittedName>
        <fullName evidence="1">Uncharacterized protein</fullName>
    </submittedName>
</protein>
<accession>A0A2S9IGH7</accession>
<sequence length="61" mass="6982">MAIINRAGADWQSPECSNAIWLATFTPRRRPLCRLLEISDRFHVIAIKFWKVAIDNAAAKK</sequence>
<name>A0A2S9IGH7_9GAMM</name>
<gene>
    <name evidence="1" type="ORF">CQW29_04305</name>
</gene>